<evidence type="ECO:0000256" key="5">
    <source>
        <dbReference type="ARBA" id="ARBA00022833"/>
    </source>
</evidence>
<dbReference type="InterPro" id="IPR013087">
    <property type="entry name" value="Znf_C2H2_type"/>
</dbReference>
<comment type="caution">
    <text evidence="8">The sequence shown here is derived from an EMBL/GenBank/DDBJ whole genome shotgun (WGS) entry which is preliminary data.</text>
</comment>
<protein>
    <recommendedName>
        <fullName evidence="7">C2H2-type domain-containing protein</fullName>
    </recommendedName>
</protein>
<keyword evidence="5" id="KW-0862">Zinc</keyword>
<proteinExistence type="predicted"/>
<evidence type="ECO:0000313" key="8">
    <source>
        <dbReference type="EMBL" id="KAF9892479.1"/>
    </source>
</evidence>
<reference evidence="8" key="2">
    <citation type="submission" date="2020-02" db="EMBL/GenBank/DDBJ databases">
        <authorList>
            <person name="Gilchrist C.L.M."/>
            <person name="Chooi Y.-H."/>
        </authorList>
    </citation>
    <scope>NUCLEOTIDE SEQUENCE</scope>
    <source>
        <strain evidence="8">MST-FP2251</strain>
    </source>
</reference>
<dbReference type="SMART" id="SM00355">
    <property type="entry name" value="ZnF_C2H2"/>
    <property type="match status" value="5"/>
</dbReference>
<evidence type="ECO:0000256" key="3">
    <source>
        <dbReference type="ARBA" id="ARBA00022737"/>
    </source>
</evidence>
<keyword evidence="9" id="KW-1185">Reference proteome</keyword>
<evidence type="ECO:0000256" key="4">
    <source>
        <dbReference type="ARBA" id="ARBA00022771"/>
    </source>
</evidence>
<evidence type="ECO:0000256" key="1">
    <source>
        <dbReference type="ARBA" id="ARBA00004123"/>
    </source>
</evidence>
<keyword evidence="3" id="KW-0677">Repeat</keyword>
<dbReference type="GO" id="GO:0005634">
    <property type="term" value="C:nucleus"/>
    <property type="evidence" value="ECO:0007669"/>
    <property type="project" value="UniProtKB-SubCell"/>
</dbReference>
<dbReference type="AlphaFoldDB" id="A0AAD4CTL1"/>
<dbReference type="GO" id="GO:0001228">
    <property type="term" value="F:DNA-binding transcription activator activity, RNA polymerase II-specific"/>
    <property type="evidence" value="ECO:0007669"/>
    <property type="project" value="TreeGrafter"/>
</dbReference>
<dbReference type="EMBL" id="VCAU01000012">
    <property type="protein sequence ID" value="KAF9892479.1"/>
    <property type="molecule type" value="Genomic_DNA"/>
</dbReference>
<organism evidence="8 9">
    <name type="scientific">Aspergillus nanangensis</name>
    <dbReference type="NCBI Taxonomy" id="2582783"/>
    <lineage>
        <taxon>Eukaryota</taxon>
        <taxon>Fungi</taxon>
        <taxon>Dikarya</taxon>
        <taxon>Ascomycota</taxon>
        <taxon>Pezizomycotina</taxon>
        <taxon>Eurotiomycetes</taxon>
        <taxon>Eurotiomycetidae</taxon>
        <taxon>Eurotiales</taxon>
        <taxon>Aspergillaceae</taxon>
        <taxon>Aspergillus</taxon>
        <taxon>Aspergillus subgen. Circumdati</taxon>
    </lineage>
</organism>
<keyword evidence="2" id="KW-0479">Metal-binding</keyword>
<evidence type="ECO:0000256" key="2">
    <source>
        <dbReference type="ARBA" id="ARBA00022723"/>
    </source>
</evidence>
<sequence>MSEPKPNKCRCTYSTCKLVFNSVNEMISHKKADPDHFYCARCKEDLDDDEHLLIHKIKSDNHIVCPMCGIGFGSEGGRDAHIRQNHRSKQDLKCFGCKVHFSTASGLMRHVEQDECPVITPQRVLQEQSKKMLIKEVLATGEGLSMPAIPSSFRLVDMDGGVRLETEASGREALMNQPFNSPPSTTSAMLTMKHWPTIESTNSASSDLIDMSETELTNNKSQRGWHSLGSQAGSVIESNPRQPFSVGIPEAGQTIRAFHRAWDPTNFFDSFSGDYVCPCGRAFVDMKDFEQHVLAKSQMCHQVQCPGCQKIFKSTSALVAHCESGSNRCDIANTNKYGQMIDELTGGVVQLAGYNPDGTIKYAAGELELEETTALKRDRSKVKW</sequence>
<dbReference type="PANTHER" id="PTHR24376:SF216">
    <property type="entry name" value="ZINC FINGER PROTEIN 420-LIKE"/>
    <property type="match status" value="1"/>
</dbReference>
<dbReference type="Pfam" id="PF24666">
    <property type="entry name" value="zf-C2H2_fungi_2"/>
    <property type="match status" value="1"/>
</dbReference>
<keyword evidence="6" id="KW-0539">Nucleus</keyword>
<dbReference type="PROSITE" id="PS00028">
    <property type="entry name" value="ZINC_FINGER_C2H2_1"/>
    <property type="match status" value="1"/>
</dbReference>
<dbReference type="GO" id="GO:0000978">
    <property type="term" value="F:RNA polymerase II cis-regulatory region sequence-specific DNA binding"/>
    <property type="evidence" value="ECO:0007669"/>
    <property type="project" value="TreeGrafter"/>
</dbReference>
<dbReference type="GO" id="GO:0008270">
    <property type="term" value="F:zinc ion binding"/>
    <property type="evidence" value="ECO:0007669"/>
    <property type="project" value="UniProtKB-KW"/>
</dbReference>
<dbReference type="Gene3D" id="3.30.160.60">
    <property type="entry name" value="Classic Zinc Finger"/>
    <property type="match status" value="1"/>
</dbReference>
<feature type="domain" description="C2H2-type" evidence="7">
    <location>
        <begin position="65"/>
        <end position="86"/>
    </location>
</feature>
<accession>A0AAD4CTL1</accession>
<comment type="subcellular location">
    <subcellularLocation>
        <location evidence="1">Nucleus</location>
    </subcellularLocation>
</comment>
<evidence type="ECO:0000256" key="6">
    <source>
        <dbReference type="ARBA" id="ARBA00023242"/>
    </source>
</evidence>
<name>A0AAD4CTL1_ASPNN</name>
<dbReference type="PANTHER" id="PTHR24376">
    <property type="entry name" value="ZINC FINGER PROTEIN"/>
    <property type="match status" value="1"/>
</dbReference>
<reference evidence="8" key="1">
    <citation type="journal article" date="2019" name="Beilstein J. Org. Chem.">
        <title>Nanangenines: drimane sesquiterpenoids as the dominant metabolite cohort of a novel Australian fungus, Aspergillus nanangensis.</title>
        <authorList>
            <person name="Lacey H.J."/>
            <person name="Gilchrist C.L.M."/>
            <person name="Crombie A."/>
            <person name="Kalaitzis J.A."/>
            <person name="Vuong D."/>
            <person name="Rutledge P.J."/>
            <person name="Turner P."/>
            <person name="Pitt J.I."/>
            <person name="Lacey E."/>
            <person name="Chooi Y.H."/>
            <person name="Piggott A.M."/>
        </authorList>
    </citation>
    <scope>NUCLEOTIDE SEQUENCE</scope>
    <source>
        <strain evidence="8">MST-FP2251</strain>
    </source>
</reference>
<keyword evidence="4" id="KW-0863">Zinc-finger</keyword>
<evidence type="ECO:0000313" key="9">
    <source>
        <dbReference type="Proteomes" id="UP001194746"/>
    </source>
</evidence>
<gene>
    <name evidence="8" type="ORF">FE257_001588</name>
</gene>
<evidence type="ECO:0000259" key="7">
    <source>
        <dbReference type="PROSITE" id="PS00028"/>
    </source>
</evidence>
<dbReference type="Proteomes" id="UP001194746">
    <property type="component" value="Unassembled WGS sequence"/>
</dbReference>